<name>A0A1Y0IAL8_9GAMM</name>
<dbReference type="RefSeq" id="WP_087462403.1">
    <property type="nucleotide sequence ID" value="NZ_CP021425.1"/>
</dbReference>
<dbReference type="GO" id="GO:0000160">
    <property type="term" value="P:phosphorelay signal transduction system"/>
    <property type="evidence" value="ECO:0007669"/>
    <property type="project" value="InterPro"/>
</dbReference>
<protein>
    <recommendedName>
        <fullName evidence="2">diguanylate cyclase</fullName>
        <ecNumber evidence="2">2.7.7.65</ecNumber>
    </recommendedName>
</protein>
<dbReference type="GO" id="GO:0005886">
    <property type="term" value="C:plasma membrane"/>
    <property type="evidence" value="ECO:0007669"/>
    <property type="project" value="TreeGrafter"/>
</dbReference>
<proteinExistence type="predicted"/>
<feature type="modified residue" description="4-aspartylphosphate" evidence="4">
    <location>
        <position position="56"/>
    </location>
</feature>
<dbReference type="PROSITE" id="PS50887">
    <property type="entry name" value="GGDEF"/>
    <property type="match status" value="1"/>
</dbReference>
<dbReference type="GO" id="GO:0052621">
    <property type="term" value="F:diguanylate cyclase activity"/>
    <property type="evidence" value="ECO:0007669"/>
    <property type="project" value="UniProtKB-EC"/>
</dbReference>
<dbReference type="InterPro" id="IPR050469">
    <property type="entry name" value="Diguanylate_Cyclase"/>
</dbReference>
<dbReference type="EMBL" id="CP021425">
    <property type="protein sequence ID" value="ARU57511.1"/>
    <property type="molecule type" value="Genomic_DNA"/>
</dbReference>
<feature type="domain" description="GGDEF" evidence="6">
    <location>
        <begin position="287"/>
        <end position="416"/>
    </location>
</feature>
<dbReference type="NCBIfam" id="TIGR00254">
    <property type="entry name" value="GGDEF"/>
    <property type="match status" value="1"/>
</dbReference>
<dbReference type="SMART" id="SM00448">
    <property type="entry name" value="REC"/>
    <property type="match status" value="2"/>
</dbReference>
<feature type="domain" description="Response regulatory" evidence="5">
    <location>
        <begin position="127"/>
        <end position="244"/>
    </location>
</feature>
<dbReference type="Proteomes" id="UP000196027">
    <property type="component" value="Chromosome"/>
</dbReference>
<comment type="cofactor">
    <cofactor evidence="1">
        <name>Mg(2+)</name>
        <dbReference type="ChEBI" id="CHEBI:18420"/>
    </cofactor>
</comment>
<dbReference type="SMART" id="SM00267">
    <property type="entry name" value="GGDEF"/>
    <property type="match status" value="1"/>
</dbReference>
<dbReference type="InterPro" id="IPR001789">
    <property type="entry name" value="Sig_transdc_resp-reg_receiver"/>
</dbReference>
<dbReference type="Pfam" id="PF00072">
    <property type="entry name" value="Response_reg"/>
    <property type="match status" value="1"/>
</dbReference>
<evidence type="ECO:0000259" key="6">
    <source>
        <dbReference type="PROSITE" id="PS50887"/>
    </source>
</evidence>
<dbReference type="AlphaFoldDB" id="A0A1Y0IAL8"/>
<dbReference type="EC" id="2.7.7.65" evidence="2"/>
<dbReference type="PANTHER" id="PTHR45138">
    <property type="entry name" value="REGULATORY COMPONENTS OF SENSORY TRANSDUCTION SYSTEM"/>
    <property type="match status" value="1"/>
</dbReference>
<dbReference type="FunFam" id="3.30.70.270:FF:000001">
    <property type="entry name" value="Diguanylate cyclase domain protein"/>
    <property type="match status" value="1"/>
</dbReference>
<dbReference type="Gene3D" id="3.30.70.270">
    <property type="match status" value="1"/>
</dbReference>
<accession>A0A1Y0IAL8</accession>
<comment type="catalytic activity">
    <reaction evidence="3">
        <text>2 GTP = 3',3'-c-di-GMP + 2 diphosphate</text>
        <dbReference type="Rhea" id="RHEA:24898"/>
        <dbReference type="ChEBI" id="CHEBI:33019"/>
        <dbReference type="ChEBI" id="CHEBI:37565"/>
        <dbReference type="ChEBI" id="CHEBI:58805"/>
        <dbReference type="EC" id="2.7.7.65"/>
    </reaction>
</comment>
<dbReference type="InterPro" id="IPR043128">
    <property type="entry name" value="Rev_trsase/Diguanyl_cyclase"/>
</dbReference>
<dbReference type="InterPro" id="IPR000160">
    <property type="entry name" value="GGDEF_dom"/>
</dbReference>
<dbReference type="Pfam" id="PF00990">
    <property type="entry name" value="GGDEF"/>
    <property type="match status" value="1"/>
</dbReference>
<dbReference type="Gene3D" id="3.40.50.2300">
    <property type="match status" value="2"/>
</dbReference>
<dbReference type="GO" id="GO:1902201">
    <property type="term" value="P:negative regulation of bacterial-type flagellum-dependent cell motility"/>
    <property type="evidence" value="ECO:0007669"/>
    <property type="project" value="TreeGrafter"/>
</dbReference>
<evidence type="ECO:0000256" key="2">
    <source>
        <dbReference type="ARBA" id="ARBA00012528"/>
    </source>
</evidence>
<dbReference type="InterPro" id="IPR029787">
    <property type="entry name" value="Nucleotide_cyclase"/>
</dbReference>
<dbReference type="KEGG" id="ome:OLMES_3476"/>
<keyword evidence="8" id="KW-1185">Reference proteome</keyword>
<reference evidence="7 8" key="1">
    <citation type="submission" date="2017-05" db="EMBL/GenBank/DDBJ databases">
        <title>Genomic insights into alkan degradation activity of Oleiphilus messinensis.</title>
        <authorList>
            <person name="Kozyavkin S.A."/>
            <person name="Slesarev A.I."/>
            <person name="Golyshin P.N."/>
            <person name="Korzhenkov A."/>
            <person name="Golyshina O.N."/>
            <person name="Toshchakov S.V."/>
        </authorList>
    </citation>
    <scope>NUCLEOTIDE SEQUENCE [LARGE SCALE GENOMIC DNA]</scope>
    <source>
        <strain evidence="7 8">ME102</strain>
    </source>
</reference>
<evidence type="ECO:0000256" key="3">
    <source>
        <dbReference type="ARBA" id="ARBA00034247"/>
    </source>
</evidence>
<feature type="modified residue" description="4-aspartylphosphate" evidence="4">
    <location>
        <position position="177"/>
    </location>
</feature>
<evidence type="ECO:0000259" key="5">
    <source>
        <dbReference type="PROSITE" id="PS50110"/>
    </source>
</evidence>
<dbReference type="CDD" id="cd17544">
    <property type="entry name" value="REC_2_GGDEF"/>
    <property type="match status" value="1"/>
</dbReference>
<evidence type="ECO:0000256" key="4">
    <source>
        <dbReference type="PROSITE-ProRule" id="PRU00169"/>
    </source>
</evidence>
<evidence type="ECO:0000313" key="7">
    <source>
        <dbReference type="EMBL" id="ARU57511.1"/>
    </source>
</evidence>
<dbReference type="PROSITE" id="PS50110">
    <property type="entry name" value="RESPONSE_REGULATORY"/>
    <property type="match status" value="2"/>
</dbReference>
<keyword evidence="4" id="KW-0597">Phosphoprotein</keyword>
<evidence type="ECO:0000313" key="8">
    <source>
        <dbReference type="Proteomes" id="UP000196027"/>
    </source>
</evidence>
<dbReference type="OrthoDB" id="9812260at2"/>
<feature type="domain" description="Response regulatory" evidence="5">
    <location>
        <begin position="3"/>
        <end position="119"/>
    </location>
</feature>
<gene>
    <name evidence="7" type="ORF">OLMES_3476</name>
</gene>
<dbReference type="CDD" id="cd01949">
    <property type="entry name" value="GGDEF"/>
    <property type="match status" value="1"/>
</dbReference>
<organism evidence="7 8">
    <name type="scientific">Oleiphilus messinensis</name>
    <dbReference type="NCBI Taxonomy" id="141451"/>
    <lineage>
        <taxon>Bacteria</taxon>
        <taxon>Pseudomonadati</taxon>
        <taxon>Pseudomonadota</taxon>
        <taxon>Gammaproteobacteria</taxon>
        <taxon>Oceanospirillales</taxon>
        <taxon>Oleiphilaceae</taxon>
        <taxon>Oleiphilus</taxon>
    </lineage>
</organism>
<dbReference type="SUPFAM" id="SSF52172">
    <property type="entry name" value="CheY-like"/>
    <property type="match status" value="2"/>
</dbReference>
<evidence type="ECO:0000256" key="1">
    <source>
        <dbReference type="ARBA" id="ARBA00001946"/>
    </source>
</evidence>
<dbReference type="PANTHER" id="PTHR45138:SF9">
    <property type="entry name" value="DIGUANYLATE CYCLASE DGCM-RELATED"/>
    <property type="match status" value="1"/>
</dbReference>
<sequence>MNKFLLVEDSALVVKVINHLLKTSTDLAAEVATSKKQAIEMLRTAKRSEYVAAVVDLHLPDAPDGEVVDLTLKLGLPTIVLTGSLNEHTRDQMIDKPIVDYIVKESRFSYEYVLKLLRRLLKNKEIDVLVVDDSVTSRTYLKQLLNNQQLRVHEASDGTEAIALLQQDPNIQLLITDYHMPNMNGIELVKNIRQNTTFDDLVIIGISSHDTNGLSAQFIKNGANDFLTKPFSNEEFQCRVIHNLEALENIRKIKQAAHTDYLTNLPNRRYFQSKANEILDQHKSKPGICTLAIIDIDHFKRINDQYGHDAGDQVLIEFSDLIAQGFQRFTFARAGGEEFYLLLPGLKTAQAIKLIENFREMIEDHLILLEQDSLTITFSAGLAGFNGESLPELMRVADARLYSAKNSGRNQLCWED</sequence>
<dbReference type="InterPro" id="IPR011006">
    <property type="entry name" value="CheY-like_superfamily"/>
</dbReference>
<dbReference type="GO" id="GO:0043709">
    <property type="term" value="P:cell adhesion involved in single-species biofilm formation"/>
    <property type="evidence" value="ECO:0007669"/>
    <property type="project" value="TreeGrafter"/>
</dbReference>
<dbReference type="SUPFAM" id="SSF55073">
    <property type="entry name" value="Nucleotide cyclase"/>
    <property type="match status" value="1"/>
</dbReference>